<gene>
    <name evidence="1" type="ORF">POPTR_015G066300</name>
</gene>
<sequence>MSTPVLFSSQLVATTTTYKLVFMYGETLVELPVGLMGCCVEADIAGVYMMQRCYTEVLELEDHCKGIVANPKVFLDPTKKIKK</sequence>
<protein>
    <submittedName>
        <fullName evidence="1">Uncharacterized protein</fullName>
    </submittedName>
</protein>
<name>A0A2K1XJ25_POPTR</name>
<dbReference type="AlphaFoldDB" id="A0A2K1XJ25"/>
<keyword evidence="2" id="KW-1185">Reference proteome</keyword>
<evidence type="ECO:0000313" key="1">
    <source>
        <dbReference type="EMBL" id="PNT00775.1"/>
    </source>
</evidence>
<organism evidence="1 2">
    <name type="scientific">Populus trichocarpa</name>
    <name type="common">Western balsam poplar</name>
    <name type="synonym">Populus balsamifera subsp. trichocarpa</name>
    <dbReference type="NCBI Taxonomy" id="3694"/>
    <lineage>
        <taxon>Eukaryota</taxon>
        <taxon>Viridiplantae</taxon>
        <taxon>Streptophyta</taxon>
        <taxon>Embryophyta</taxon>
        <taxon>Tracheophyta</taxon>
        <taxon>Spermatophyta</taxon>
        <taxon>Magnoliopsida</taxon>
        <taxon>eudicotyledons</taxon>
        <taxon>Gunneridae</taxon>
        <taxon>Pentapetalae</taxon>
        <taxon>rosids</taxon>
        <taxon>fabids</taxon>
        <taxon>Malpighiales</taxon>
        <taxon>Salicaceae</taxon>
        <taxon>Saliceae</taxon>
        <taxon>Populus</taxon>
    </lineage>
</organism>
<evidence type="ECO:0000313" key="2">
    <source>
        <dbReference type="Proteomes" id="UP000006729"/>
    </source>
</evidence>
<dbReference type="Proteomes" id="UP000006729">
    <property type="component" value="Chromosome 15"/>
</dbReference>
<proteinExistence type="predicted"/>
<dbReference type="InParanoid" id="A0A2K1XJ25"/>
<reference evidence="1 2" key="1">
    <citation type="journal article" date="2006" name="Science">
        <title>The genome of black cottonwood, Populus trichocarpa (Torr. &amp; Gray).</title>
        <authorList>
            <person name="Tuskan G.A."/>
            <person name="Difazio S."/>
            <person name="Jansson S."/>
            <person name="Bohlmann J."/>
            <person name="Grigoriev I."/>
            <person name="Hellsten U."/>
            <person name="Putnam N."/>
            <person name="Ralph S."/>
            <person name="Rombauts S."/>
            <person name="Salamov A."/>
            <person name="Schein J."/>
            <person name="Sterck L."/>
            <person name="Aerts A."/>
            <person name="Bhalerao R.R."/>
            <person name="Bhalerao R.P."/>
            <person name="Blaudez D."/>
            <person name="Boerjan W."/>
            <person name="Brun A."/>
            <person name="Brunner A."/>
            <person name="Busov V."/>
            <person name="Campbell M."/>
            <person name="Carlson J."/>
            <person name="Chalot M."/>
            <person name="Chapman J."/>
            <person name="Chen G.L."/>
            <person name="Cooper D."/>
            <person name="Coutinho P.M."/>
            <person name="Couturier J."/>
            <person name="Covert S."/>
            <person name="Cronk Q."/>
            <person name="Cunningham R."/>
            <person name="Davis J."/>
            <person name="Degroeve S."/>
            <person name="Dejardin A."/>
            <person name="Depamphilis C."/>
            <person name="Detter J."/>
            <person name="Dirks B."/>
            <person name="Dubchak I."/>
            <person name="Duplessis S."/>
            <person name="Ehlting J."/>
            <person name="Ellis B."/>
            <person name="Gendler K."/>
            <person name="Goodstein D."/>
            <person name="Gribskov M."/>
            <person name="Grimwood J."/>
            <person name="Groover A."/>
            <person name="Gunter L."/>
            <person name="Hamberger B."/>
            <person name="Heinze B."/>
            <person name="Helariutta Y."/>
            <person name="Henrissat B."/>
            <person name="Holligan D."/>
            <person name="Holt R."/>
            <person name="Huang W."/>
            <person name="Islam-Faridi N."/>
            <person name="Jones S."/>
            <person name="Jones-Rhoades M."/>
            <person name="Jorgensen R."/>
            <person name="Joshi C."/>
            <person name="Kangasjarvi J."/>
            <person name="Karlsson J."/>
            <person name="Kelleher C."/>
            <person name="Kirkpatrick R."/>
            <person name="Kirst M."/>
            <person name="Kohler A."/>
            <person name="Kalluri U."/>
            <person name="Larimer F."/>
            <person name="Leebens-Mack J."/>
            <person name="Leple J.C."/>
            <person name="Locascio P."/>
            <person name="Lou Y."/>
            <person name="Lucas S."/>
            <person name="Martin F."/>
            <person name="Montanini B."/>
            <person name="Napoli C."/>
            <person name="Nelson D.R."/>
            <person name="Nelson C."/>
            <person name="Nieminen K."/>
            <person name="Nilsson O."/>
            <person name="Pereda V."/>
            <person name="Peter G."/>
            <person name="Philippe R."/>
            <person name="Pilate G."/>
            <person name="Poliakov A."/>
            <person name="Razumovskaya J."/>
            <person name="Richardson P."/>
            <person name="Rinaldi C."/>
            <person name="Ritland K."/>
            <person name="Rouze P."/>
            <person name="Ryaboy D."/>
            <person name="Schmutz J."/>
            <person name="Schrader J."/>
            <person name="Segerman B."/>
            <person name="Shin H."/>
            <person name="Siddiqui A."/>
            <person name="Sterky F."/>
            <person name="Terry A."/>
            <person name="Tsai C.J."/>
            <person name="Uberbacher E."/>
            <person name="Unneberg P."/>
            <person name="Vahala J."/>
            <person name="Wall K."/>
            <person name="Wessler S."/>
            <person name="Yang G."/>
            <person name="Yin T."/>
            <person name="Douglas C."/>
            <person name="Marra M."/>
            <person name="Sandberg G."/>
            <person name="Van de Peer Y."/>
            <person name="Rokhsar D."/>
        </authorList>
    </citation>
    <scope>NUCLEOTIDE SEQUENCE [LARGE SCALE GENOMIC DNA]</scope>
    <source>
        <strain evidence="2">cv. Nisqually</strain>
    </source>
</reference>
<accession>A0A2K1XJ25</accession>
<dbReference type="EMBL" id="CM009304">
    <property type="protein sequence ID" value="PNT00775.1"/>
    <property type="molecule type" value="Genomic_DNA"/>
</dbReference>